<evidence type="ECO:0000256" key="2">
    <source>
        <dbReference type="ARBA" id="ARBA00012417"/>
    </source>
</evidence>
<evidence type="ECO:0000256" key="5">
    <source>
        <dbReference type="ARBA" id="ARBA00022705"/>
    </source>
</evidence>
<evidence type="ECO:0000256" key="3">
    <source>
        <dbReference type="ARBA" id="ARBA00022679"/>
    </source>
</evidence>
<comment type="catalytic activity">
    <reaction evidence="8">
        <text>DNA(n) + a 2'-deoxyribonucleoside 5'-triphosphate = DNA(n+1) + diphosphate</text>
        <dbReference type="Rhea" id="RHEA:22508"/>
        <dbReference type="Rhea" id="RHEA-COMP:17339"/>
        <dbReference type="Rhea" id="RHEA-COMP:17340"/>
        <dbReference type="ChEBI" id="CHEBI:33019"/>
        <dbReference type="ChEBI" id="CHEBI:61560"/>
        <dbReference type="ChEBI" id="CHEBI:173112"/>
        <dbReference type="EC" id="2.7.7.7"/>
    </reaction>
</comment>
<dbReference type="PANTHER" id="PTHR33568">
    <property type="entry name" value="DNA POLYMERASE"/>
    <property type="match status" value="1"/>
</dbReference>
<keyword evidence="6" id="KW-0239">DNA-directed DNA polymerase</keyword>
<name>X1U1X8_9ZZZZ</name>
<keyword evidence="7" id="KW-0238">DNA-binding</keyword>
<keyword evidence="5" id="KW-0235">DNA replication</keyword>
<dbReference type="Pfam" id="PF03175">
    <property type="entry name" value="DNA_pol_B_2"/>
    <property type="match status" value="1"/>
</dbReference>
<evidence type="ECO:0000256" key="6">
    <source>
        <dbReference type="ARBA" id="ARBA00022932"/>
    </source>
</evidence>
<proteinExistence type="inferred from homology"/>
<gene>
    <name evidence="10" type="ORF">S12H4_45729</name>
</gene>
<evidence type="ECO:0000256" key="7">
    <source>
        <dbReference type="ARBA" id="ARBA00023125"/>
    </source>
</evidence>
<evidence type="ECO:0000256" key="1">
    <source>
        <dbReference type="ARBA" id="ARBA00005755"/>
    </source>
</evidence>
<dbReference type="InterPro" id="IPR043502">
    <property type="entry name" value="DNA/RNA_pol_sf"/>
</dbReference>
<evidence type="ECO:0000313" key="10">
    <source>
        <dbReference type="EMBL" id="GAJ11499.1"/>
    </source>
</evidence>
<dbReference type="InterPro" id="IPR004868">
    <property type="entry name" value="DNA-dir_DNA_pol_B_mt/vir"/>
</dbReference>
<dbReference type="GO" id="GO:0006260">
    <property type="term" value="P:DNA replication"/>
    <property type="evidence" value="ECO:0007669"/>
    <property type="project" value="UniProtKB-KW"/>
</dbReference>
<dbReference type="Gene3D" id="3.90.1600.10">
    <property type="entry name" value="Palm domain of DNA polymerase"/>
    <property type="match status" value="1"/>
</dbReference>
<evidence type="ECO:0000256" key="8">
    <source>
        <dbReference type="ARBA" id="ARBA00049244"/>
    </source>
</evidence>
<dbReference type="AlphaFoldDB" id="X1U1X8"/>
<evidence type="ECO:0000259" key="9">
    <source>
        <dbReference type="Pfam" id="PF03175"/>
    </source>
</evidence>
<dbReference type="Gene3D" id="1.10.287.690">
    <property type="entry name" value="Helix hairpin bin"/>
    <property type="match status" value="1"/>
</dbReference>
<dbReference type="GO" id="GO:0003887">
    <property type="term" value="F:DNA-directed DNA polymerase activity"/>
    <property type="evidence" value="ECO:0007669"/>
    <property type="project" value="UniProtKB-KW"/>
</dbReference>
<evidence type="ECO:0000256" key="4">
    <source>
        <dbReference type="ARBA" id="ARBA00022695"/>
    </source>
</evidence>
<reference evidence="10" key="1">
    <citation type="journal article" date="2014" name="Front. Microbiol.">
        <title>High frequency of phylogenetically diverse reductive dehalogenase-homologous genes in deep subseafloor sedimentary metagenomes.</title>
        <authorList>
            <person name="Kawai M."/>
            <person name="Futagami T."/>
            <person name="Toyoda A."/>
            <person name="Takaki Y."/>
            <person name="Nishi S."/>
            <person name="Hori S."/>
            <person name="Arai W."/>
            <person name="Tsubouchi T."/>
            <person name="Morono Y."/>
            <person name="Uchiyama I."/>
            <person name="Ito T."/>
            <person name="Fujiyama A."/>
            <person name="Inagaki F."/>
            <person name="Takami H."/>
        </authorList>
    </citation>
    <scope>NUCLEOTIDE SEQUENCE</scope>
    <source>
        <strain evidence="10">Expedition CK06-06</strain>
    </source>
</reference>
<protein>
    <recommendedName>
        <fullName evidence="2">DNA-directed DNA polymerase</fullName>
        <ecNumber evidence="2">2.7.7.7</ecNumber>
    </recommendedName>
</protein>
<keyword evidence="3" id="KW-0808">Transferase</keyword>
<comment type="similarity">
    <text evidence="1">Belongs to the DNA polymerase type-B family.</text>
</comment>
<dbReference type="EC" id="2.7.7.7" evidence="2"/>
<accession>X1U1X8</accession>
<keyword evidence="4" id="KW-0548">Nucleotidyltransferase</keyword>
<dbReference type="SUPFAM" id="SSF56672">
    <property type="entry name" value="DNA/RNA polymerases"/>
    <property type="match status" value="1"/>
</dbReference>
<dbReference type="GO" id="GO:0003677">
    <property type="term" value="F:DNA binding"/>
    <property type="evidence" value="ECO:0007669"/>
    <property type="project" value="UniProtKB-KW"/>
</dbReference>
<feature type="non-terminal residue" evidence="10">
    <location>
        <position position="254"/>
    </location>
</feature>
<feature type="domain" description="DNA-directed DNA polymerase family B mitochondria/virus" evidence="9">
    <location>
        <begin position="18"/>
        <end position="248"/>
    </location>
</feature>
<sequence>DMIDLSKLDVDFGTVSDEQLKTYCRRDVEIIKTVMLQYIDFIESHDLGKFSLTRAAQSFAAYRHRFMDTKINIHTDQDIIDLEQNAYIGARCECFRFGIQEAGPFLSLDINSMYPYVMKMFRYPCRLINYRKNVPLDLAKDILLKFACVADVHLETDVPVYAVKHEQRVSFPVGSFRTFLCTGGLQEAMTRGHLKKIYRMSVYQKDDLFTQYVDFFYNLRSESKQENNPVYVRMLKLFLNSLYGKFAQWQPETI</sequence>
<dbReference type="PANTHER" id="PTHR33568:SF3">
    <property type="entry name" value="DNA-DIRECTED DNA POLYMERASE"/>
    <property type="match status" value="1"/>
</dbReference>
<organism evidence="10">
    <name type="scientific">marine sediment metagenome</name>
    <dbReference type="NCBI Taxonomy" id="412755"/>
    <lineage>
        <taxon>unclassified sequences</taxon>
        <taxon>metagenomes</taxon>
        <taxon>ecological metagenomes</taxon>
    </lineage>
</organism>
<dbReference type="EMBL" id="BARW01028308">
    <property type="protein sequence ID" value="GAJ11499.1"/>
    <property type="molecule type" value="Genomic_DNA"/>
</dbReference>
<comment type="caution">
    <text evidence="10">The sequence shown here is derived from an EMBL/GenBank/DDBJ whole genome shotgun (WGS) entry which is preliminary data.</text>
</comment>
<feature type="non-terminal residue" evidence="10">
    <location>
        <position position="1"/>
    </location>
</feature>
<dbReference type="InterPro" id="IPR023211">
    <property type="entry name" value="DNA_pol_palm_dom_sf"/>
</dbReference>
<dbReference type="GO" id="GO:0000166">
    <property type="term" value="F:nucleotide binding"/>
    <property type="evidence" value="ECO:0007669"/>
    <property type="project" value="InterPro"/>
</dbReference>